<evidence type="ECO:0000256" key="7">
    <source>
        <dbReference type="ARBA" id="ARBA00023136"/>
    </source>
</evidence>
<dbReference type="PANTHER" id="PTHR21461">
    <property type="entry name" value="GLYCOSYLTRANSFERASE FAMILY 92 PROTEIN"/>
    <property type="match status" value="1"/>
</dbReference>
<dbReference type="GO" id="GO:0016620">
    <property type="term" value="F:oxidoreductase activity, acting on the aldehyde or oxo group of donors, NAD or NADP as acceptor"/>
    <property type="evidence" value="ECO:0007669"/>
    <property type="project" value="InterPro"/>
</dbReference>
<dbReference type="GO" id="GO:0016757">
    <property type="term" value="F:glycosyltransferase activity"/>
    <property type="evidence" value="ECO:0007669"/>
    <property type="project" value="UniProtKB-KW"/>
</dbReference>
<evidence type="ECO:0000256" key="2">
    <source>
        <dbReference type="ARBA" id="ARBA00007647"/>
    </source>
</evidence>
<sequence>MIRLWAASAAIGGAARSMYDLALVAIFKDEALSLVEWLDHYLREGVQQFYLIDHNSSDVKAYNQRLSPYVEQGHVQIFWSSTPNCQIDCYNSVKWKVRGEAKWVIVVDLDEYVYSRPVKGFHTIASYLASVESSVDQIILPSKNFGSSSHLAQPPTLVAHFLKRQRFPEKICGQDKAGTKAILRTSTLRDFRIHRHTTRLYTNDTYLGDDKQTTFCISEEVLSDSALHLNHYLVQSWQFFWRRKLHRGRVSKNKGETWSAMGNLEKAKKLFLEQLRLQEGRAHDEAQRRTSMPGVPALSAPGIRFTASAPSVSALGSAARSLRDAVKSREVTAQIVAEADAPVDRTAALQRLGHELRESEEEMEVMLLGTALPTSERKVVTFRSPTGPKGGPAQRSVRVPLPNVEDINRLISSRREQELAVPAADELVKILERFLTEEFVGKSAEHVAMLTAWGPKALGDSEGEFGEVAALMRLSLKAYEATLEASKANFQFELTRAGDGRDCLVMPPSNFALLGLKDAFHMLLKGFRVLLIVQPRFFPHFREVQLGLAACGLPDGLVEVLPGITPEADPEVLHAALKQVDRLQFTGSSAMFRSLVVKAIELGNLRMEHAGEVSGLNKVRLDGVSVTHPAVAQGTCWAAMANNGELCTSASLVEFDPAVGDTPEKVKDALLEAEKTFKLGRDPAEQLDVLLRDGKAEQLEVKTEDPADGFREWWEKTVLATPRDGPLQLSTNQSLGHCIYAPSMERAVEGATAEASNLYFVGVPEDPSAASARAGTTGAKLPESVFGGMKTYTHAVAGDHDGVGTVQTIFDNTKRRGASWRDQEDAYAQYELSEVAEMLLEFLSPRDQQTFSQQISNVLEVFSGFMPEATVPYPGQSLVNSEGRSQLVTLQALRPTRKSFLIPQGVGLPEDIVRMAALSAMSPLREVPADLHLLGAAQVGKLRVTDPLKSFIKVVEKQLKWRVHYHADAEQMVAALQHSEYPPYFFCVKDRRHLPIEVVKAVAEKGGYLYEGLPSDDAFSLFRCMTASQAWTVACTEAEVQQAEELLLKKWHKIGLREEPLEAPEVVKPKRREMDIGGGFGDTGLAQDDSKWHELSDDEESDEEVSQPPKEQKPGA</sequence>
<keyword evidence="5" id="KW-0812">Transmembrane</keyword>
<evidence type="ECO:0008006" key="11">
    <source>
        <dbReference type="Google" id="ProtNLM"/>
    </source>
</evidence>
<feature type="compositionally biased region" description="Acidic residues" evidence="8">
    <location>
        <begin position="1096"/>
        <end position="1105"/>
    </location>
</feature>
<evidence type="ECO:0000313" key="10">
    <source>
        <dbReference type="Proteomes" id="UP001178507"/>
    </source>
</evidence>
<dbReference type="Gene3D" id="3.40.605.10">
    <property type="entry name" value="Aldehyde Dehydrogenase, Chain A, domain 1"/>
    <property type="match status" value="1"/>
</dbReference>
<dbReference type="InterPro" id="IPR016163">
    <property type="entry name" value="Ald_DH_C"/>
</dbReference>
<dbReference type="GO" id="GO:0016020">
    <property type="term" value="C:membrane"/>
    <property type="evidence" value="ECO:0007669"/>
    <property type="project" value="UniProtKB-SubCell"/>
</dbReference>
<evidence type="ECO:0000256" key="1">
    <source>
        <dbReference type="ARBA" id="ARBA00004167"/>
    </source>
</evidence>
<keyword evidence="10" id="KW-1185">Reference proteome</keyword>
<comment type="similarity">
    <text evidence="2">Belongs to the glycosyltransferase 92 family.</text>
</comment>
<dbReference type="InterPro" id="IPR016162">
    <property type="entry name" value="Ald_DH_N"/>
</dbReference>
<proteinExistence type="inferred from homology"/>
<evidence type="ECO:0000256" key="3">
    <source>
        <dbReference type="ARBA" id="ARBA00022676"/>
    </source>
</evidence>
<accession>A0AA36NDK2</accession>
<dbReference type="Gene3D" id="3.40.309.10">
    <property type="entry name" value="Aldehyde Dehydrogenase, Chain A, domain 2"/>
    <property type="match status" value="1"/>
</dbReference>
<dbReference type="InterPro" id="IPR008166">
    <property type="entry name" value="Glyco_transf_92"/>
</dbReference>
<keyword evidence="3" id="KW-0328">Glycosyltransferase</keyword>
<evidence type="ECO:0000256" key="5">
    <source>
        <dbReference type="ARBA" id="ARBA00022692"/>
    </source>
</evidence>
<feature type="region of interest" description="Disordered" evidence="8">
    <location>
        <begin position="1067"/>
        <end position="1116"/>
    </location>
</feature>
<dbReference type="InterPro" id="IPR016161">
    <property type="entry name" value="Ald_DH/histidinol_DH"/>
</dbReference>
<gene>
    <name evidence="9" type="ORF">EVOR1521_LOCUS22997</name>
</gene>
<organism evidence="9 10">
    <name type="scientific">Effrenium voratum</name>
    <dbReference type="NCBI Taxonomy" id="2562239"/>
    <lineage>
        <taxon>Eukaryota</taxon>
        <taxon>Sar</taxon>
        <taxon>Alveolata</taxon>
        <taxon>Dinophyceae</taxon>
        <taxon>Suessiales</taxon>
        <taxon>Symbiodiniaceae</taxon>
        <taxon>Effrenium</taxon>
    </lineage>
</organism>
<dbReference type="GO" id="GO:0005737">
    <property type="term" value="C:cytoplasm"/>
    <property type="evidence" value="ECO:0007669"/>
    <property type="project" value="TreeGrafter"/>
</dbReference>
<dbReference type="Proteomes" id="UP001178507">
    <property type="component" value="Unassembled WGS sequence"/>
</dbReference>
<name>A0AA36NDK2_9DINO</name>
<keyword evidence="7" id="KW-0472">Membrane</keyword>
<dbReference type="AlphaFoldDB" id="A0AA36NDK2"/>
<evidence type="ECO:0000256" key="4">
    <source>
        <dbReference type="ARBA" id="ARBA00022679"/>
    </source>
</evidence>
<dbReference type="PANTHER" id="PTHR21461:SF69">
    <property type="entry name" value="GLYCOSYLTRANSFERASE FAMILY 92 PROTEIN"/>
    <property type="match status" value="1"/>
</dbReference>
<evidence type="ECO:0000256" key="8">
    <source>
        <dbReference type="SAM" id="MobiDB-lite"/>
    </source>
</evidence>
<keyword evidence="4" id="KW-0808">Transferase</keyword>
<dbReference type="EMBL" id="CAUJNA010003338">
    <property type="protein sequence ID" value="CAJ1399471.1"/>
    <property type="molecule type" value="Genomic_DNA"/>
</dbReference>
<dbReference type="Pfam" id="PF01697">
    <property type="entry name" value="Glyco_transf_92"/>
    <property type="match status" value="1"/>
</dbReference>
<dbReference type="SUPFAM" id="SSF53720">
    <property type="entry name" value="ALDH-like"/>
    <property type="match status" value="1"/>
</dbReference>
<comment type="caution">
    <text evidence="9">The sequence shown here is derived from an EMBL/GenBank/DDBJ whole genome shotgun (WGS) entry which is preliminary data.</text>
</comment>
<reference evidence="9" key="1">
    <citation type="submission" date="2023-08" db="EMBL/GenBank/DDBJ databases">
        <authorList>
            <person name="Chen Y."/>
            <person name="Shah S."/>
            <person name="Dougan E. K."/>
            <person name="Thang M."/>
            <person name="Chan C."/>
        </authorList>
    </citation>
    <scope>NUCLEOTIDE SEQUENCE</scope>
</reference>
<protein>
    <recommendedName>
        <fullName evidence="11">Glycosyltransferase family 92 protein</fullName>
    </recommendedName>
</protein>
<evidence type="ECO:0000313" key="9">
    <source>
        <dbReference type="EMBL" id="CAJ1399471.1"/>
    </source>
</evidence>
<evidence type="ECO:0000256" key="6">
    <source>
        <dbReference type="ARBA" id="ARBA00022989"/>
    </source>
</evidence>
<comment type="subcellular location">
    <subcellularLocation>
        <location evidence="1">Membrane</location>
        <topology evidence="1">Single-pass membrane protein</topology>
    </subcellularLocation>
</comment>
<keyword evidence="6" id="KW-1133">Transmembrane helix</keyword>